<dbReference type="Proteomes" id="UP000014227">
    <property type="component" value="Chromosome I"/>
</dbReference>
<dbReference type="KEGG" id="ccz:CCALI_02520"/>
<dbReference type="SMART" id="SM00382">
    <property type="entry name" value="AAA"/>
    <property type="match status" value="1"/>
</dbReference>
<dbReference type="STRING" id="454171.CP488_01570"/>
<reference evidence="7" key="1">
    <citation type="submission" date="2013-03" db="EMBL/GenBank/DDBJ databases">
        <title>Genome sequence of Chthonomonas calidirosea, the first sequenced genome from the Armatimonadetes phylum (formally candidate division OP10).</title>
        <authorList>
            <person name="Lee K.C.Y."/>
            <person name="Morgan X.C."/>
            <person name="Dunfield P.F."/>
            <person name="Tamas I."/>
            <person name="Houghton K.M."/>
            <person name="Vyssotski M."/>
            <person name="Ryan J.L.J."/>
            <person name="Lagutin K."/>
            <person name="McDonald I.R."/>
            <person name="Stott M.B."/>
        </authorList>
    </citation>
    <scope>NUCLEOTIDE SEQUENCE [LARGE SCALE GENOMIC DNA]</scope>
    <source>
        <strain evidence="7">DSM 23976 / ICMP 18418 / T49</strain>
    </source>
</reference>
<evidence type="ECO:0000256" key="4">
    <source>
        <dbReference type="ARBA" id="ARBA00040480"/>
    </source>
</evidence>
<evidence type="ECO:0000256" key="2">
    <source>
        <dbReference type="ARBA" id="ARBA00022840"/>
    </source>
</evidence>
<evidence type="ECO:0000256" key="1">
    <source>
        <dbReference type="ARBA" id="ARBA00022741"/>
    </source>
</evidence>
<dbReference type="Gene3D" id="3.40.50.300">
    <property type="entry name" value="P-loop containing nucleotide triphosphate hydrolases"/>
    <property type="match status" value="1"/>
</dbReference>
<dbReference type="OrthoDB" id="9809379at2"/>
<gene>
    <name evidence="6" type="ORF">CCALI_02520</name>
</gene>
<dbReference type="InterPro" id="IPR003593">
    <property type="entry name" value="AAA+_ATPase"/>
</dbReference>
<keyword evidence="7" id="KW-1185">Reference proteome</keyword>
<dbReference type="CDD" id="cd19507">
    <property type="entry name" value="RecA-like_Ycf46-like"/>
    <property type="match status" value="1"/>
</dbReference>
<dbReference type="Gene3D" id="1.10.8.60">
    <property type="match status" value="1"/>
</dbReference>
<dbReference type="Pfam" id="PF00004">
    <property type="entry name" value="AAA"/>
    <property type="match status" value="1"/>
</dbReference>
<dbReference type="PANTHER" id="PTHR42960:SF1">
    <property type="entry name" value="YCF46 PROTEIN"/>
    <property type="match status" value="1"/>
</dbReference>
<dbReference type="InterPro" id="IPR052381">
    <property type="entry name" value="AAA_domain_protein"/>
</dbReference>
<dbReference type="EMBL" id="HF951689">
    <property type="protein sequence ID" value="CCW36317.1"/>
    <property type="molecule type" value="Genomic_DNA"/>
</dbReference>
<dbReference type="PATRIC" id="fig|1303518.3.peg.2619"/>
<comment type="similarity">
    <text evidence="3">Belongs to the AAA ATPase family. Highly divergent.</text>
</comment>
<dbReference type="AlphaFoldDB" id="S0EXT6"/>
<dbReference type="SUPFAM" id="SSF52540">
    <property type="entry name" value="P-loop containing nucleoside triphosphate hydrolases"/>
    <property type="match status" value="1"/>
</dbReference>
<evidence type="ECO:0000313" key="6">
    <source>
        <dbReference type="EMBL" id="CCW36317.1"/>
    </source>
</evidence>
<name>S0EXT6_CHTCT</name>
<protein>
    <recommendedName>
        <fullName evidence="4">Uncharacterized AAA domain-containing protein ycf46</fullName>
    </recommendedName>
</protein>
<sequence length="529" mass="59519">MSSAQVDRELEILIRARYPIIYIVSWEEQRVEDALRRIAQERGKKLFVWTVTQGMVTNPNHRDNATRDPLAALDAVNDSRDQAIFLLKDFHAFINDVTVTRRLRDLALVLKTSHKSLIILAPFLKLPPELEKDIAVVDYALPDYEDLDLILERVIQAVKDNPKVNCNLSELERDQVLKAAQGLTAMEAENVFARSLIERNRFDVDVILGEKEQIIRKSGILEYYPFNEGIQDVGGLDLLKDWMQKRTVAFSEKAKAFGLPDPRGVLLLGVQGCGKSLSAKVIGSLWRLPILRLDVGRIFAGLVGASEENMRKAIRVAESVAPCVLWLDELEKGFSGTQSSSYSDGGTTSRVFGTFLTWMQDKKAPAFVVATSNDVTALPPELLRKGRFDEIFFIDLPAHKERKEIFRIHLQKRHRNPENFDLDLLASVTPGFSGAEIEALVVEALYDAFDKNGDLTTDAIVQAATHTVPLSMTMRERIEELRDWARTRARAASSAHTETMEEITEQLMLAKSGKFDLLVEEKQQATGTN</sequence>
<dbReference type="Pfam" id="PF17862">
    <property type="entry name" value="AAA_lid_3"/>
    <property type="match status" value="1"/>
</dbReference>
<evidence type="ECO:0000259" key="5">
    <source>
        <dbReference type="SMART" id="SM00382"/>
    </source>
</evidence>
<dbReference type="GO" id="GO:0005524">
    <property type="term" value="F:ATP binding"/>
    <property type="evidence" value="ECO:0007669"/>
    <property type="project" value="UniProtKB-KW"/>
</dbReference>
<feature type="domain" description="AAA+ ATPase" evidence="5">
    <location>
        <begin position="261"/>
        <end position="398"/>
    </location>
</feature>
<dbReference type="InParanoid" id="S0EXT6"/>
<keyword evidence="1" id="KW-0547">Nucleotide-binding</keyword>
<dbReference type="HOGENOM" id="CLU_023673_0_0_0"/>
<dbReference type="GO" id="GO:0016887">
    <property type="term" value="F:ATP hydrolysis activity"/>
    <property type="evidence" value="ECO:0007669"/>
    <property type="project" value="InterPro"/>
</dbReference>
<evidence type="ECO:0000313" key="7">
    <source>
        <dbReference type="Proteomes" id="UP000014227"/>
    </source>
</evidence>
<dbReference type="InterPro" id="IPR003959">
    <property type="entry name" value="ATPase_AAA_core"/>
</dbReference>
<accession>S0EXT6</accession>
<keyword evidence="2" id="KW-0067">ATP-binding</keyword>
<dbReference type="InterPro" id="IPR027417">
    <property type="entry name" value="P-loop_NTPase"/>
</dbReference>
<dbReference type="RefSeq" id="WP_016483828.1">
    <property type="nucleotide sequence ID" value="NC_021487.1"/>
</dbReference>
<proteinExistence type="inferred from homology"/>
<organism evidence="6 7">
    <name type="scientific">Chthonomonas calidirosea (strain DSM 23976 / ICMP 18418 / T49)</name>
    <dbReference type="NCBI Taxonomy" id="1303518"/>
    <lineage>
        <taxon>Bacteria</taxon>
        <taxon>Bacillati</taxon>
        <taxon>Armatimonadota</taxon>
        <taxon>Chthonomonadia</taxon>
        <taxon>Chthonomonadales</taxon>
        <taxon>Chthonomonadaceae</taxon>
        <taxon>Chthonomonas</taxon>
    </lineage>
</organism>
<dbReference type="PANTHER" id="PTHR42960">
    <property type="entry name" value="YCF46 PROTEIN"/>
    <property type="match status" value="1"/>
</dbReference>
<evidence type="ECO:0000256" key="3">
    <source>
        <dbReference type="ARBA" id="ARBA00038088"/>
    </source>
</evidence>
<dbReference type="eggNOG" id="COG0464">
    <property type="taxonomic scope" value="Bacteria"/>
</dbReference>
<dbReference type="InterPro" id="IPR041569">
    <property type="entry name" value="AAA_lid_3"/>
</dbReference>